<dbReference type="EMBL" id="FNQR01000007">
    <property type="protein sequence ID" value="SEA70144.1"/>
    <property type="molecule type" value="Genomic_DNA"/>
</dbReference>
<reference evidence="1 2" key="1">
    <citation type="submission" date="2016-10" db="EMBL/GenBank/DDBJ databases">
        <authorList>
            <person name="de Groot N.N."/>
        </authorList>
    </citation>
    <scope>NUCLEOTIDE SEQUENCE [LARGE SCALE GENOMIC DNA]</scope>
    <source>
        <strain evidence="1 2">CCM7597</strain>
    </source>
</reference>
<accession>A0A1H4DBP3</accession>
<protein>
    <submittedName>
        <fullName evidence="1">Uncharacterized protein</fullName>
    </submittedName>
</protein>
<keyword evidence="2" id="KW-1185">Reference proteome</keyword>
<gene>
    <name evidence="1" type="ORF">SAMN05421743_10769</name>
</gene>
<evidence type="ECO:0000313" key="2">
    <source>
        <dbReference type="Proteomes" id="UP000198584"/>
    </source>
</evidence>
<proteinExistence type="predicted"/>
<dbReference type="Proteomes" id="UP000198584">
    <property type="component" value="Unassembled WGS sequence"/>
</dbReference>
<name>A0A1H4DBP3_9BACI</name>
<organism evidence="1 2">
    <name type="scientific">Thalassobacillus cyri</name>
    <dbReference type="NCBI Taxonomy" id="571932"/>
    <lineage>
        <taxon>Bacteria</taxon>
        <taxon>Bacillati</taxon>
        <taxon>Bacillota</taxon>
        <taxon>Bacilli</taxon>
        <taxon>Bacillales</taxon>
        <taxon>Bacillaceae</taxon>
        <taxon>Thalassobacillus</taxon>
    </lineage>
</organism>
<sequence>MSGTYIFICEKEDIFAAINDTSKGAPKKNWQTFFGAPLFKLKSGFSAAIAWAY</sequence>
<dbReference type="AlphaFoldDB" id="A0A1H4DBP3"/>
<evidence type="ECO:0000313" key="1">
    <source>
        <dbReference type="EMBL" id="SEA70144.1"/>
    </source>
</evidence>